<keyword evidence="2 6" id="KW-0489">Methyltransferase</keyword>
<reference evidence="8 9" key="1">
    <citation type="journal article" date="2010" name="Appl. Environ. Microbiol.">
        <title>The genome sequence of the crenarchaeon Acidilobus saccharovorans supports a new order, Acidilobales, and suggests an important ecological role in terrestrial acidic hot springs.</title>
        <authorList>
            <person name="Mardanov A.V."/>
            <person name="Svetlitchnyi V.A."/>
            <person name="Beletsky A.V."/>
            <person name="Prokofeva M.I."/>
            <person name="Bonch-Osmolovskaya E.A."/>
            <person name="Ravin N.V."/>
            <person name="Skryabin K.G."/>
        </authorList>
    </citation>
    <scope>NUCLEOTIDE SEQUENCE [LARGE SCALE GENOMIC DNA]</scope>
    <source>
        <strain evidence="9">DSM 16705 / JCM 18335 / VKM B-2471 / 345-15</strain>
    </source>
</reference>
<organism evidence="8 9">
    <name type="scientific">Acidilobus saccharovorans (strain DSM 16705 / JCM 18335 / VKM B-2471 / 345-15)</name>
    <dbReference type="NCBI Taxonomy" id="666510"/>
    <lineage>
        <taxon>Archaea</taxon>
        <taxon>Thermoproteota</taxon>
        <taxon>Thermoprotei</taxon>
        <taxon>Acidilobales</taxon>
        <taxon>Acidilobaceae</taxon>
        <taxon>Acidilobus</taxon>
    </lineage>
</organism>
<evidence type="ECO:0000256" key="4">
    <source>
        <dbReference type="ARBA" id="ARBA00022691"/>
    </source>
</evidence>
<dbReference type="EMBL" id="CP001742">
    <property type="protein sequence ID" value="ADL19607.1"/>
    <property type="molecule type" value="Genomic_DNA"/>
</dbReference>
<keyword evidence="4" id="KW-0949">S-adenosyl-L-methionine</keyword>
<dbReference type="FunFam" id="3.40.1010.10:FF:000001">
    <property type="entry name" value="Siroheme synthase"/>
    <property type="match status" value="1"/>
</dbReference>
<dbReference type="SUPFAM" id="SSF53790">
    <property type="entry name" value="Tetrapyrrole methylase"/>
    <property type="match status" value="1"/>
</dbReference>
<dbReference type="HOGENOM" id="CLU_011276_7_0_2"/>
<dbReference type="InterPro" id="IPR014776">
    <property type="entry name" value="4pyrrole_Mease_sub2"/>
</dbReference>
<evidence type="ECO:0000259" key="7">
    <source>
        <dbReference type="Pfam" id="PF00590"/>
    </source>
</evidence>
<name>D9Q2R9_ACIS3</name>
<dbReference type="FunCoup" id="D9Q2R9">
    <property type="interactions" value="50"/>
</dbReference>
<dbReference type="CDD" id="cd11642">
    <property type="entry name" value="SUMT"/>
    <property type="match status" value="1"/>
</dbReference>
<evidence type="ECO:0000256" key="1">
    <source>
        <dbReference type="ARBA" id="ARBA00012162"/>
    </source>
</evidence>
<dbReference type="PROSITE" id="PS00839">
    <property type="entry name" value="SUMT_1"/>
    <property type="match status" value="1"/>
</dbReference>
<evidence type="ECO:0000256" key="5">
    <source>
        <dbReference type="ARBA" id="ARBA00023244"/>
    </source>
</evidence>
<dbReference type="KEGG" id="asc:ASAC_1202"/>
<dbReference type="NCBIfam" id="TIGR01469">
    <property type="entry name" value="cobA_cysG_Cterm"/>
    <property type="match status" value="1"/>
</dbReference>
<comment type="similarity">
    <text evidence="6">Belongs to the precorrin methyltransferase family.</text>
</comment>
<dbReference type="Gene3D" id="3.40.1010.10">
    <property type="entry name" value="Cobalt-precorrin-4 Transmethylase, Domain 1"/>
    <property type="match status" value="1"/>
</dbReference>
<dbReference type="Pfam" id="PF00590">
    <property type="entry name" value="TP_methylase"/>
    <property type="match status" value="1"/>
</dbReference>
<dbReference type="PANTHER" id="PTHR45790">
    <property type="entry name" value="SIROHEME SYNTHASE-RELATED"/>
    <property type="match status" value="1"/>
</dbReference>
<dbReference type="InterPro" id="IPR000878">
    <property type="entry name" value="4pyrrol_Mease"/>
</dbReference>
<dbReference type="GO" id="GO:0004851">
    <property type="term" value="F:uroporphyrin-III C-methyltransferase activity"/>
    <property type="evidence" value="ECO:0007669"/>
    <property type="project" value="UniProtKB-EC"/>
</dbReference>
<evidence type="ECO:0000256" key="2">
    <source>
        <dbReference type="ARBA" id="ARBA00022603"/>
    </source>
</evidence>
<keyword evidence="5" id="KW-0627">Porphyrin biosynthesis</keyword>
<dbReference type="InterPro" id="IPR006366">
    <property type="entry name" value="CobA/CysG_C"/>
</dbReference>
<dbReference type="InterPro" id="IPR003043">
    <property type="entry name" value="Uropor_MeTrfase_CS"/>
</dbReference>
<dbReference type="InterPro" id="IPR035996">
    <property type="entry name" value="4pyrrol_Methylase_sf"/>
</dbReference>
<evidence type="ECO:0000256" key="3">
    <source>
        <dbReference type="ARBA" id="ARBA00022679"/>
    </source>
</evidence>
<evidence type="ECO:0000313" key="8">
    <source>
        <dbReference type="EMBL" id="ADL19607.1"/>
    </source>
</evidence>
<keyword evidence="9" id="KW-1185">Reference proteome</keyword>
<dbReference type="AlphaFoldDB" id="D9Q2R9"/>
<keyword evidence="3 6" id="KW-0808">Transferase</keyword>
<dbReference type="NCBIfam" id="NF004790">
    <property type="entry name" value="PRK06136.1"/>
    <property type="match status" value="1"/>
</dbReference>
<dbReference type="Gene3D" id="3.30.950.10">
    <property type="entry name" value="Methyltransferase, Cobalt-precorrin-4 Transmethylase, Domain 2"/>
    <property type="match status" value="1"/>
</dbReference>
<gene>
    <name evidence="8" type="ordered locus">ASAC_1202</name>
</gene>
<dbReference type="InterPro" id="IPR014777">
    <property type="entry name" value="4pyrrole_Mease_sub1"/>
</dbReference>
<evidence type="ECO:0000256" key="6">
    <source>
        <dbReference type="RuleBase" id="RU003960"/>
    </source>
</evidence>
<dbReference type="eggNOG" id="arCOG00644">
    <property type="taxonomic scope" value="Archaea"/>
</dbReference>
<dbReference type="STRING" id="666510.ASAC_1202"/>
<dbReference type="PANTHER" id="PTHR45790:SF3">
    <property type="entry name" value="S-ADENOSYL-L-METHIONINE-DEPENDENT UROPORPHYRINOGEN III METHYLTRANSFERASE, CHLOROPLASTIC"/>
    <property type="match status" value="1"/>
</dbReference>
<sequence length="256" mass="28023">MIVGAGPGDPTLITVKALETIKAADVIVYDRLIPTELLSHAKPGAIKIYVGKEPQRHEMSQEEINELLMRLAREDKLVVRLKGGDPYTFGRGEEECEFLLSNNVECEVVPGIPSFVGASAYAGIPLAGRSFASSFAVITGHLAEGKDMKEYLGRVRSLAQAADMLVILMGVKNLDLILSEIAKVRGWDEPAAAVMWATTERQLTVAGTMSSLLDAWRRGVIINPAVIYVGRGVNKRVKLWRRGAEYSTWGQSSQQR</sequence>
<dbReference type="InterPro" id="IPR050161">
    <property type="entry name" value="Siro_Cobalamin_biosynth"/>
</dbReference>
<dbReference type="PROSITE" id="PS00840">
    <property type="entry name" value="SUMT_2"/>
    <property type="match status" value="1"/>
</dbReference>
<accession>D9Q2R9</accession>
<dbReference type="GO" id="GO:0032259">
    <property type="term" value="P:methylation"/>
    <property type="evidence" value="ECO:0007669"/>
    <property type="project" value="UniProtKB-KW"/>
</dbReference>
<dbReference type="GO" id="GO:0019354">
    <property type="term" value="P:siroheme biosynthetic process"/>
    <property type="evidence" value="ECO:0007669"/>
    <property type="project" value="InterPro"/>
</dbReference>
<proteinExistence type="inferred from homology"/>
<dbReference type="InParanoid" id="D9Q2R9"/>
<protein>
    <recommendedName>
        <fullName evidence="1">uroporphyrinogen-III C-methyltransferase</fullName>
        <ecNumber evidence="1">2.1.1.107</ecNumber>
    </recommendedName>
</protein>
<evidence type="ECO:0000313" key="9">
    <source>
        <dbReference type="Proteomes" id="UP000000346"/>
    </source>
</evidence>
<dbReference type="Proteomes" id="UP000000346">
    <property type="component" value="Chromosome"/>
</dbReference>
<dbReference type="EC" id="2.1.1.107" evidence="1"/>
<feature type="domain" description="Tetrapyrrole methylase" evidence="7">
    <location>
        <begin position="2"/>
        <end position="212"/>
    </location>
</feature>